<dbReference type="SUPFAM" id="SSF51120">
    <property type="entry name" value="beta-Roll"/>
    <property type="match status" value="4"/>
</dbReference>
<dbReference type="GO" id="GO:0005576">
    <property type="term" value="C:extracellular region"/>
    <property type="evidence" value="ECO:0007669"/>
    <property type="project" value="UniProtKB-SubCell"/>
</dbReference>
<dbReference type="Gene3D" id="2.160.20.160">
    <property type="match status" value="1"/>
</dbReference>
<comment type="subcellular location">
    <subcellularLocation>
        <location evidence="1">Secreted</location>
    </subcellularLocation>
</comment>
<proteinExistence type="predicted"/>
<dbReference type="InterPro" id="IPR025282">
    <property type="entry name" value="DUF4214"/>
</dbReference>
<dbReference type="Pfam" id="PF00353">
    <property type="entry name" value="HemolysinCabind"/>
    <property type="match status" value="9"/>
</dbReference>
<dbReference type="InterPro" id="IPR011049">
    <property type="entry name" value="Serralysin-like_metalloprot_C"/>
</dbReference>
<gene>
    <name evidence="4" type="ORF">DOP62_07685</name>
</gene>
<reference evidence="4 5" key="1">
    <citation type="journal article" date="2018" name="Sci. Rep.">
        <title>Genome Features and Biochemical Characteristics of a Robust, Fast Growing and Naturally Transformable Cyanobacterium Synechococcus elongatus PCC 11801 Isolated from India.</title>
        <authorList>
            <person name="Jaiswal D."/>
            <person name="Sengupta A."/>
            <person name="Sohoni S."/>
            <person name="Sengupta S."/>
            <person name="Phadnavis A.G."/>
            <person name="Pakrasi H.B."/>
            <person name="Wangikar P.P."/>
        </authorList>
    </citation>
    <scope>NUCLEOTIDE SEQUENCE [LARGE SCALE GENOMIC DNA]</scope>
    <source>
        <strain evidence="4 5">PCC 11801</strain>
    </source>
</reference>
<dbReference type="InterPro" id="IPR050557">
    <property type="entry name" value="RTX_toxin/Mannuronan_C5-epim"/>
</dbReference>
<name>A0AAN1QNS5_SYNEL</name>
<dbReference type="EMBL" id="CP030139">
    <property type="protein sequence ID" value="AZB72604.1"/>
    <property type="molecule type" value="Genomic_DNA"/>
</dbReference>
<dbReference type="GO" id="GO:0005509">
    <property type="term" value="F:calcium ion binding"/>
    <property type="evidence" value="ECO:0007669"/>
    <property type="project" value="InterPro"/>
</dbReference>
<sequence>MATLKISSAQQLYIAYYGRPADPFGEAFWDSKVGENTDYGAIADAFGNSPEALALFGGLSDAQAINLLYQQIFGRNADNAGLAFYTGLLASGEATLANIAIRIVEGIQEGSPDAAIFANKVEAANAFTDLVVELELIPAYTGPDSIEAARAFLFGVTTTPATPEAIAAAVQASIGNPAPSGEAQFVLTDSQNIVSGTAVELFKFIGNEETLGQGDILSRGAAIAAQLDLSTSGSFDISNFELNGVQTLNLRVGNDALGGTGFLDLGAANGLETIFVNQSDLDTITLSDLQTGNGLFLDILDSATTFNVNIDASALLGDDTIDIRLAESPIDADGDFVAFDFTQGPGGAGAAIEVINIESLEAGGVDNNLVGFLRVSNSLETLNITGDANLEIIEDLGNRNGQISTIDASGLTADLDIEYTSDFRGRVLVLGATGDGDTVDNGLNGNRLDLDSDPTSRPNSIAATAFDVILQDGSDSVITGDGSDSIVGAGGSDTIVAGAFALPNPANTVTFDRDTVDGGAGNNSIVTGDGEDSVIAADGNNTINTAGAGSVSFAFDTVDGGVINNPPNAPIVVQDTITITADNVGEDDVVATGNGNNSVVTGNGSDSVVTGSGNDTINTAGTAVTDAAFIAALNAFVAANPGLFGPGNPLAIPVPPFGDLSPTLVDFVDNNDNDIVNAGDGDNFVTTGTGNDSVLTGSGDDQIDVGDGNNIVVAGAGSDRIIAQDGNDSILAGAGNDEVLAGAGDNIIDAGDGADVVVALGGDDSILGGDGNDSILAGNGNNTIDGGTGNDVIVVGDGDNSILGGSGNDVITADDGNNTILGGAGNDVITVDDGNNSILGGDGDDIITADDGNNTIDGGAGDDVITVDNGSNSILGGEGNDFITFSPINELDSADTVRGGAGTDTLSFTIDTDTDLAPRVGNPLLPGFLPLGPNDINPVISGIEQLVVGIDDSDVTLRLARTVAAQSDGANGISVVANASSDSANSIVTAGLISPNANDGGFVVGQSLNIISNGFFSGSTALPTPQFGAAPSIAPAGSIQAGLTGLLVPETVTRITNEDSPFTAGVGGSVVNPGTATTAIEKLALINGFLFSDNLGGTADVNVGAGVVGGSGADSITAGTKPVIGLNDPLVIEKTRGFVSYQGNGGADTITLTAAPAVANPATTDAFSEFVRYVTANDGSAQGVASGFDVIRNFDNGGITLYGTAAGQPINLGPVRDFNDVVTIDANGLSNQIDVDRAGGANDGVNIDNITGDKIVIGGNLLAGITGSNGNYLLDDFGIDRGIDFGTREALFLTNAQGLEDADLTNFGTIATKVNGLTGGITADSGQGGLIIAQGQTQSAIYFFVNETGASGAGAQVEANELRLLALVDTANLAADDFLFQATQAPVINL</sequence>
<accession>A0AAN1QNS5</accession>
<dbReference type="Gene3D" id="2.150.10.10">
    <property type="entry name" value="Serralysin-like metalloprotease, C-terminal"/>
    <property type="match status" value="2"/>
</dbReference>
<dbReference type="PANTHER" id="PTHR38340">
    <property type="entry name" value="S-LAYER PROTEIN"/>
    <property type="match status" value="1"/>
</dbReference>
<dbReference type="Pfam" id="PF13946">
    <property type="entry name" value="DUF4214"/>
    <property type="match status" value="1"/>
</dbReference>
<evidence type="ECO:0000313" key="4">
    <source>
        <dbReference type="EMBL" id="AZB72604.1"/>
    </source>
</evidence>
<keyword evidence="2" id="KW-0964">Secreted</keyword>
<protein>
    <submittedName>
        <fullName evidence="4">DUF4214 domain-containing protein</fullName>
    </submittedName>
</protein>
<dbReference type="PANTHER" id="PTHR38340:SF1">
    <property type="entry name" value="S-LAYER PROTEIN"/>
    <property type="match status" value="1"/>
</dbReference>
<evidence type="ECO:0000313" key="5">
    <source>
        <dbReference type="Proteomes" id="UP000267249"/>
    </source>
</evidence>
<evidence type="ECO:0000259" key="3">
    <source>
        <dbReference type="Pfam" id="PF13946"/>
    </source>
</evidence>
<evidence type="ECO:0000256" key="1">
    <source>
        <dbReference type="ARBA" id="ARBA00004613"/>
    </source>
</evidence>
<dbReference type="Proteomes" id="UP000267249">
    <property type="component" value="Chromosome"/>
</dbReference>
<dbReference type="RefSeq" id="WP_208672746.1">
    <property type="nucleotide sequence ID" value="NZ_CP030139.2"/>
</dbReference>
<feature type="domain" description="DUF4214" evidence="3">
    <location>
        <begin position="43"/>
        <end position="104"/>
    </location>
</feature>
<dbReference type="PRINTS" id="PR00313">
    <property type="entry name" value="CABNDNGRPT"/>
</dbReference>
<organism evidence="4 5">
    <name type="scientific">Synechococcus elongatus PCC 11801</name>
    <dbReference type="NCBI Taxonomy" id="2219813"/>
    <lineage>
        <taxon>Bacteria</taxon>
        <taxon>Bacillati</taxon>
        <taxon>Cyanobacteriota</taxon>
        <taxon>Cyanophyceae</taxon>
        <taxon>Synechococcales</taxon>
        <taxon>Synechococcaceae</taxon>
        <taxon>Synechococcus</taxon>
    </lineage>
</organism>
<dbReference type="InterPro" id="IPR001343">
    <property type="entry name" value="Hemolysn_Ca-bd"/>
</dbReference>
<evidence type="ECO:0000256" key="2">
    <source>
        <dbReference type="ARBA" id="ARBA00022525"/>
    </source>
</evidence>